<name>H2Z711_CIOSA</name>
<feature type="compositionally biased region" description="Basic residues" evidence="1">
    <location>
        <begin position="119"/>
        <end position="129"/>
    </location>
</feature>
<feature type="compositionally biased region" description="Polar residues" evidence="1">
    <location>
        <begin position="130"/>
        <end position="143"/>
    </location>
</feature>
<dbReference type="InParanoid" id="H2Z711"/>
<dbReference type="AlphaFoldDB" id="H2Z711"/>
<organism evidence="2 3">
    <name type="scientific">Ciona savignyi</name>
    <name type="common">Pacific transparent sea squirt</name>
    <dbReference type="NCBI Taxonomy" id="51511"/>
    <lineage>
        <taxon>Eukaryota</taxon>
        <taxon>Metazoa</taxon>
        <taxon>Chordata</taxon>
        <taxon>Tunicata</taxon>
        <taxon>Ascidiacea</taxon>
        <taxon>Phlebobranchia</taxon>
        <taxon>Cionidae</taxon>
        <taxon>Ciona</taxon>
    </lineage>
</organism>
<reference evidence="2" key="2">
    <citation type="submission" date="2025-08" db="UniProtKB">
        <authorList>
            <consortium name="Ensembl"/>
        </authorList>
    </citation>
    <scope>IDENTIFICATION</scope>
</reference>
<feature type="region of interest" description="Disordered" evidence="1">
    <location>
        <begin position="1"/>
        <end position="56"/>
    </location>
</feature>
<accession>H2Z711</accession>
<evidence type="ECO:0000256" key="1">
    <source>
        <dbReference type="SAM" id="MobiDB-lite"/>
    </source>
</evidence>
<evidence type="ECO:0000313" key="2">
    <source>
        <dbReference type="Ensembl" id="ENSCSAVP00000013373.1"/>
    </source>
</evidence>
<feature type="region of interest" description="Disordered" evidence="1">
    <location>
        <begin position="100"/>
        <end position="180"/>
    </location>
</feature>
<proteinExistence type="predicted"/>
<protein>
    <submittedName>
        <fullName evidence="2">Uncharacterized protein</fullName>
    </submittedName>
</protein>
<reference evidence="3" key="1">
    <citation type="submission" date="2003-08" db="EMBL/GenBank/DDBJ databases">
        <authorList>
            <person name="Birren B."/>
            <person name="Nusbaum C."/>
            <person name="Abebe A."/>
            <person name="Abouelleil A."/>
            <person name="Adekoya E."/>
            <person name="Ait-zahra M."/>
            <person name="Allen N."/>
            <person name="Allen T."/>
            <person name="An P."/>
            <person name="Anderson M."/>
            <person name="Anderson S."/>
            <person name="Arachchi H."/>
            <person name="Armbruster J."/>
            <person name="Bachantsang P."/>
            <person name="Baldwin J."/>
            <person name="Barry A."/>
            <person name="Bayul T."/>
            <person name="Blitshsteyn B."/>
            <person name="Bloom T."/>
            <person name="Blye J."/>
            <person name="Boguslavskiy L."/>
            <person name="Borowsky M."/>
            <person name="Boukhgalter B."/>
            <person name="Brunache A."/>
            <person name="Butler J."/>
            <person name="Calixte N."/>
            <person name="Calvo S."/>
            <person name="Camarata J."/>
            <person name="Campo K."/>
            <person name="Chang J."/>
            <person name="Cheshatsang Y."/>
            <person name="Citroen M."/>
            <person name="Collymore A."/>
            <person name="Considine T."/>
            <person name="Cook A."/>
            <person name="Cooke P."/>
            <person name="Corum B."/>
            <person name="Cuomo C."/>
            <person name="David R."/>
            <person name="Dawoe T."/>
            <person name="Degray S."/>
            <person name="Dodge S."/>
            <person name="Dooley K."/>
            <person name="Dorje P."/>
            <person name="Dorjee K."/>
            <person name="Dorris L."/>
            <person name="Duffey N."/>
            <person name="Dupes A."/>
            <person name="Elkins T."/>
            <person name="Engels R."/>
            <person name="Erickson J."/>
            <person name="Farina A."/>
            <person name="Faro S."/>
            <person name="Ferreira P."/>
            <person name="Fischer H."/>
            <person name="Fitzgerald M."/>
            <person name="Foley K."/>
            <person name="Gage D."/>
            <person name="Galagan J."/>
            <person name="Gearin G."/>
            <person name="Gnerre S."/>
            <person name="Gnirke A."/>
            <person name="Goyette A."/>
            <person name="Graham J."/>
            <person name="Grandbois E."/>
            <person name="Gyaltsen K."/>
            <person name="Hafez N."/>
            <person name="Hagopian D."/>
            <person name="Hagos B."/>
            <person name="Hall J."/>
            <person name="Hatcher B."/>
            <person name="Heller A."/>
            <person name="Higgins H."/>
            <person name="Honan T."/>
            <person name="Horn A."/>
            <person name="Houde N."/>
            <person name="Hughes L."/>
            <person name="Hulme W."/>
            <person name="Husby E."/>
            <person name="Iliev I."/>
            <person name="Jaffe D."/>
            <person name="Jones C."/>
            <person name="Kamal M."/>
            <person name="Kamat A."/>
            <person name="Kamvysselis M."/>
            <person name="Karlsson E."/>
            <person name="Kells C."/>
            <person name="Kieu A."/>
            <person name="Kisner P."/>
            <person name="Kodira C."/>
            <person name="Kulbokas E."/>
            <person name="Labutti K."/>
            <person name="Lama D."/>
            <person name="Landers T."/>
            <person name="Leger J."/>
            <person name="Levine S."/>
            <person name="Lewis D."/>
            <person name="Lewis T."/>
            <person name="Lindblad-toh K."/>
            <person name="Liu X."/>
            <person name="Lokyitsang T."/>
            <person name="Lokyitsang Y."/>
            <person name="Lucien O."/>
            <person name="Lui A."/>
            <person name="Ma L.J."/>
            <person name="Mabbitt R."/>
            <person name="Macdonald J."/>
            <person name="Maclean C."/>
            <person name="Major J."/>
            <person name="Manning J."/>
            <person name="Marabella R."/>
            <person name="Maru K."/>
            <person name="Matthews C."/>
            <person name="Mauceli E."/>
            <person name="Mccarthy M."/>
            <person name="Mcdonough S."/>
            <person name="Mcghee T."/>
            <person name="Meldrim J."/>
            <person name="Meneus L."/>
            <person name="Mesirov J."/>
            <person name="Mihalev A."/>
            <person name="Mihova T."/>
            <person name="Mikkelsen T."/>
            <person name="Mlenga V."/>
            <person name="Moru K."/>
            <person name="Mozes J."/>
            <person name="Mulrain L."/>
            <person name="Munson G."/>
            <person name="Naylor J."/>
            <person name="Newes C."/>
            <person name="Nguyen C."/>
            <person name="Nguyen N."/>
            <person name="Nguyen T."/>
            <person name="Nicol R."/>
            <person name="Nielsen C."/>
            <person name="Nizzari M."/>
            <person name="Norbu C."/>
            <person name="Norbu N."/>
            <person name="O'donnell P."/>
            <person name="Okoawo O."/>
            <person name="O'leary S."/>
            <person name="Omotosho B."/>
            <person name="O'neill K."/>
            <person name="Osman S."/>
            <person name="Parker S."/>
            <person name="Perrin D."/>
            <person name="Phunkhang P."/>
            <person name="Piqani B."/>
            <person name="Purcell S."/>
            <person name="Rachupka T."/>
            <person name="Ramasamy U."/>
            <person name="Rameau R."/>
            <person name="Ray V."/>
            <person name="Raymond C."/>
            <person name="Retta R."/>
            <person name="Richardson S."/>
            <person name="Rise C."/>
            <person name="Rodriguez J."/>
            <person name="Rogers J."/>
            <person name="Rogov P."/>
            <person name="Rutman M."/>
            <person name="Schupbach R."/>
            <person name="Seaman C."/>
            <person name="Settipalli S."/>
            <person name="Sharpe T."/>
            <person name="Sheridan J."/>
            <person name="Sherpa N."/>
            <person name="Shi J."/>
            <person name="Smirnov S."/>
            <person name="Smith C."/>
            <person name="Sougnez C."/>
            <person name="Spencer B."/>
            <person name="Stalker J."/>
            <person name="Stange-thomann N."/>
            <person name="Stavropoulos S."/>
            <person name="Stetson K."/>
            <person name="Stone C."/>
            <person name="Stone S."/>
            <person name="Stubbs M."/>
            <person name="Talamas J."/>
            <person name="Tchuinga P."/>
            <person name="Tenzing P."/>
            <person name="Tesfaye S."/>
            <person name="Theodore J."/>
            <person name="Thoulutsang Y."/>
            <person name="Topham K."/>
            <person name="Towey S."/>
            <person name="Tsamla T."/>
            <person name="Tsomo N."/>
            <person name="Vallee D."/>
            <person name="Vassiliev H."/>
            <person name="Venkataraman V."/>
            <person name="Vinson J."/>
            <person name="Vo A."/>
            <person name="Wade C."/>
            <person name="Wang S."/>
            <person name="Wangchuk T."/>
            <person name="Wangdi T."/>
            <person name="Whittaker C."/>
            <person name="Wilkinson J."/>
            <person name="Wu Y."/>
            <person name="Wyman D."/>
            <person name="Yadav S."/>
            <person name="Yang S."/>
            <person name="Yang X."/>
            <person name="Yeager S."/>
            <person name="Yee E."/>
            <person name="Young G."/>
            <person name="Zainoun J."/>
            <person name="Zembeck L."/>
            <person name="Zimmer A."/>
            <person name="Zody M."/>
            <person name="Lander E."/>
        </authorList>
    </citation>
    <scope>NUCLEOTIDE SEQUENCE [LARGE SCALE GENOMIC DNA]</scope>
</reference>
<dbReference type="Proteomes" id="UP000007875">
    <property type="component" value="Unassembled WGS sequence"/>
</dbReference>
<sequence>MAEINRTPPRDKVSESSSSSDVETYPTPRSRRQSLKTAAPLRIEHDVKTSEGQAEPEFPYRDFQMFLGDPAHMSAILTPLMKHYFYTLKQNVQLEMEADGSATLEKQSGRRDSSSMRPAHLRTTSKQRNIKTEQSNSSRNSPDSRMLRLVAVQSSPEARSLSPPRMQIPVSIKQESATTY</sequence>
<keyword evidence="3" id="KW-1185">Reference proteome</keyword>
<evidence type="ECO:0000313" key="3">
    <source>
        <dbReference type="Proteomes" id="UP000007875"/>
    </source>
</evidence>
<dbReference type="HOGENOM" id="CLU_1495692_0_0_1"/>
<dbReference type="Ensembl" id="ENSCSAVT00000013524.1">
    <property type="protein sequence ID" value="ENSCSAVP00000013373.1"/>
    <property type="gene ID" value="ENSCSAVG00000007841.1"/>
</dbReference>
<reference evidence="2" key="3">
    <citation type="submission" date="2025-09" db="UniProtKB">
        <authorList>
            <consortium name="Ensembl"/>
        </authorList>
    </citation>
    <scope>IDENTIFICATION</scope>
</reference>